<evidence type="ECO:0000313" key="2">
    <source>
        <dbReference type="EMBL" id="KAK1268938.1"/>
    </source>
</evidence>
<dbReference type="Gene3D" id="3.40.630.30">
    <property type="match status" value="1"/>
</dbReference>
<dbReference type="GO" id="GO:0016747">
    <property type="term" value="F:acyltransferase activity, transferring groups other than amino-acyl groups"/>
    <property type="evidence" value="ECO:0007669"/>
    <property type="project" value="InterPro"/>
</dbReference>
<evidence type="ECO:0000313" key="3">
    <source>
        <dbReference type="Proteomes" id="UP001179952"/>
    </source>
</evidence>
<reference evidence="2" key="1">
    <citation type="journal article" date="2023" name="Nat. Commun.">
        <title>Diploid and tetraploid genomes of Acorus and the evolution of monocots.</title>
        <authorList>
            <person name="Ma L."/>
            <person name="Liu K.W."/>
            <person name="Li Z."/>
            <person name="Hsiao Y.Y."/>
            <person name="Qi Y."/>
            <person name="Fu T."/>
            <person name="Tang G.D."/>
            <person name="Zhang D."/>
            <person name="Sun W.H."/>
            <person name="Liu D.K."/>
            <person name="Li Y."/>
            <person name="Chen G.Z."/>
            <person name="Liu X.D."/>
            <person name="Liao X.Y."/>
            <person name="Jiang Y.T."/>
            <person name="Yu X."/>
            <person name="Hao Y."/>
            <person name="Huang J."/>
            <person name="Zhao X.W."/>
            <person name="Ke S."/>
            <person name="Chen Y.Y."/>
            <person name="Wu W.L."/>
            <person name="Hsu J.L."/>
            <person name="Lin Y.F."/>
            <person name="Huang M.D."/>
            <person name="Li C.Y."/>
            <person name="Huang L."/>
            <person name="Wang Z.W."/>
            <person name="Zhao X."/>
            <person name="Zhong W.Y."/>
            <person name="Peng D.H."/>
            <person name="Ahmad S."/>
            <person name="Lan S."/>
            <person name="Zhang J.S."/>
            <person name="Tsai W.C."/>
            <person name="Van de Peer Y."/>
            <person name="Liu Z.J."/>
        </authorList>
    </citation>
    <scope>NUCLEOTIDE SEQUENCE</scope>
    <source>
        <strain evidence="2">SCP</strain>
    </source>
</reference>
<dbReference type="InterPro" id="IPR000182">
    <property type="entry name" value="GNAT_dom"/>
</dbReference>
<dbReference type="CDD" id="cd04301">
    <property type="entry name" value="NAT_SF"/>
    <property type="match status" value="1"/>
</dbReference>
<keyword evidence="3" id="KW-1185">Reference proteome</keyword>
<dbReference type="AlphaFoldDB" id="A0AAV9AXL7"/>
<sequence length="383" mass="43076">MEKLCEFGSSSDDDLKKKKKKRKVSLFVDLLGDPLCRVRHCSNYCMLIAEYGEKKEIVGTVRSCMKTVTRGKTIFREFPVYVKVAYLLGLRVSHSHRRLGIGTCLVRKMEEWCVQNGAEYVYMATDRANSASLALFTQKHSFVPFRIPTVLVRPVHPHHDVPTHPRRCRIIKLSPSLAEAVYLRAFSSAEFFPKDISAILSNPLSLGTFLAVPTECDWDPTQPDPTDLPPRHAVLSVWNTKDSFRLQVRGAPRLWTAACRLTRAVDACAPWMRVPSVPDVFEAAFGVYFMYGLHARGEGGSAEELMRSLCGFVHNMARADEGGCKAVVAEVGRGDPVLPGVPYWRRFSFGEDVWCMKRVGGGEEDWIESQPSTPVVFVDPRDF</sequence>
<gene>
    <name evidence="2" type="ORF">QJS04_geneDACA013684</name>
</gene>
<accession>A0AAV9AXL7</accession>
<dbReference type="PANTHER" id="PTHR47370">
    <property type="entry name" value="ACYL-COA N-ACYLTRANSFERASES (NAT) SUPERFAMILY PROTEIN"/>
    <property type="match status" value="1"/>
</dbReference>
<dbReference type="PROSITE" id="PS51186">
    <property type="entry name" value="GNAT"/>
    <property type="match status" value="1"/>
</dbReference>
<dbReference type="InterPro" id="IPR016181">
    <property type="entry name" value="Acyl_CoA_acyltransferase"/>
</dbReference>
<dbReference type="InterPro" id="IPR052810">
    <property type="entry name" value="Plant_NAT"/>
</dbReference>
<evidence type="ECO:0000259" key="1">
    <source>
        <dbReference type="PROSITE" id="PS51186"/>
    </source>
</evidence>
<feature type="domain" description="N-acetyltransferase" evidence="1">
    <location>
        <begin position="1"/>
        <end position="167"/>
    </location>
</feature>
<protein>
    <recommendedName>
        <fullName evidence="1">N-acetyltransferase domain-containing protein</fullName>
    </recommendedName>
</protein>
<dbReference type="EMBL" id="JAUJYN010000006">
    <property type="protein sequence ID" value="KAK1268938.1"/>
    <property type="molecule type" value="Genomic_DNA"/>
</dbReference>
<proteinExistence type="predicted"/>
<dbReference type="PANTHER" id="PTHR47370:SF6">
    <property type="entry name" value="N-ACETYLTRANSFERASE HLS1-RELATED"/>
    <property type="match status" value="1"/>
</dbReference>
<dbReference type="Proteomes" id="UP001179952">
    <property type="component" value="Unassembled WGS sequence"/>
</dbReference>
<dbReference type="Pfam" id="PF00583">
    <property type="entry name" value="Acetyltransf_1"/>
    <property type="match status" value="1"/>
</dbReference>
<comment type="caution">
    <text evidence="2">The sequence shown here is derived from an EMBL/GenBank/DDBJ whole genome shotgun (WGS) entry which is preliminary data.</text>
</comment>
<dbReference type="SUPFAM" id="SSF55729">
    <property type="entry name" value="Acyl-CoA N-acyltransferases (Nat)"/>
    <property type="match status" value="1"/>
</dbReference>
<organism evidence="2 3">
    <name type="scientific">Acorus gramineus</name>
    <name type="common">Dwarf sweet flag</name>
    <dbReference type="NCBI Taxonomy" id="55184"/>
    <lineage>
        <taxon>Eukaryota</taxon>
        <taxon>Viridiplantae</taxon>
        <taxon>Streptophyta</taxon>
        <taxon>Embryophyta</taxon>
        <taxon>Tracheophyta</taxon>
        <taxon>Spermatophyta</taxon>
        <taxon>Magnoliopsida</taxon>
        <taxon>Liliopsida</taxon>
        <taxon>Acoraceae</taxon>
        <taxon>Acorus</taxon>
    </lineage>
</organism>
<reference evidence="2" key="2">
    <citation type="submission" date="2023-06" db="EMBL/GenBank/DDBJ databases">
        <authorList>
            <person name="Ma L."/>
            <person name="Liu K.-W."/>
            <person name="Li Z."/>
            <person name="Hsiao Y.-Y."/>
            <person name="Qi Y."/>
            <person name="Fu T."/>
            <person name="Tang G."/>
            <person name="Zhang D."/>
            <person name="Sun W.-H."/>
            <person name="Liu D.-K."/>
            <person name="Li Y."/>
            <person name="Chen G.-Z."/>
            <person name="Liu X.-D."/>
            <person name="Liao X.-Y."/>
            <person name="Jiang Y.-T."/>
            <person name="Yu X."/>
            <person name="Hao Y."/>
            <person name="Huang J."/>
            <person name="Zhao X.-W."/>
            <person name="Ke S."/>
            <person name="Chen Y.-Y."/>
            <person name="Wu W.-L."/>
            <person name="Hsu J.-L."/>
            <person name="Lin Y.-F."/>
            <person name="Huang M.-D."/>
            <person name="Li C.-Y."/>
            <person name="Huang L."/>
            <person name="Wang Z.-W."/>
            <person name="Zhao X."/>
            <person name="Zhong W.-Y."/>
            <person name="Peng D.-H."/>
            <person name="Ahmad S."/>
            <person name="Lan S."/>
            <person name="Zhang J.-S."/>
            <person name="Tsai W.-C."/>
            <person name="Van De Peer Y."/>
            <person name="Liu Z.-J."/>
        </authorList>
    </citation>
    <scope>NUCLEOTIDE SEQUENCE</scope>
    <source>
        <strain evidence="2">SCP</strain>
        <tissue evidence="2">Leaves</tissue>
    </source>
</reference>
<name>A0AAV9AXL7_ACOGR</name>